<keyword evidence="4 8" id="KW-0378">Hydrolase</keyword>
<dbReference type="InterPro" id="IPR044742">
    <property type="entry name" value="DEAD/DEAH_RhlB"/>
</dbReference>
<protein>
    <recommendedName>
        <fullName evidence="2">RNA helicase</fullName>
        <ecNumber evidence="2">3.6.4.13</ecNumber>
    </recommendedName>
</protein>
<dbReference type="GO" id="GO:0003724">
    <property type="term" value="F:RNA helicase activity"/>
    <property type="evidence" value="ECO:0007669"/>
    <property type="project" value="UniProtKB-EC"/>
</dbReference>
<dbReference type="PROSITE" id="PS00039">
    <property type="entry name" value="DEAD_ATP_HELICASE"/>
    <property type="match status" value="1"/>
</dbReference>
<feature type="region of interest" description="Disordered" evidence="9">
    <location>
        <begin position="680"/>
        <end position="748"/>
    </location>
</feature>
<dbReference type="InterPro" id="IPR059027">
    <property type="entry name" value="DD_DDX21-DDX50"/>
</dbReference>
<evidence type="ECO:0000256" key="8">
    <source>
        <dbReference type="RuleBase" id="RU000492"/>
    </source>
</evidence>
<dbReference type="KEGG" id="mpp:MICPUCDRAFT_39273"/>
<dbReference type="InterPro" id="IPR050547">
    <property type="entry name" value="DEAD_box_RNA_helicases"/>
</dbReference>
<dbReference type="PROSITE" id="PS51192">
    <property type="entry name" value="HELICASE_ATP_BIND_1"/>
    <property type="match status" value="1"/>
</dbReference>
<keyword evidence="3 8" id="KW-0547">Nucleotide-binding</keyword>
<dbReference type="EMBL" id="GG663738">
    <property type="protein sequence ID" value="EEH58027.1"/>
    <property type="molecule type" value="Genomic_DNA"/>
</dbReference>
<feature type="compositionally biased region" description="Basic and acidic residues" evidence="9">
    <location>
        <begin position="26"/>
        <end position="50"/>
    </location>
</feature>
<keyword evidence="5 8" id="KW-0347">Helicase</keyword>
<feature type="compositionally biased region" description="Basic residues" evidence="9">
    <location>
        <begin position="1"/>
        <end position="10"/>
    </location>
</feature>
<dbReference type="Gene3D" id="3.40.50.300">
    <property type="entry name" value="P-loop containing nucleotide triphosphate hydrolases"/>
    <property type="match status" value="2"/>
</dbReference>
<evidence type="ECO:0000259" key="10">
    <source>
        <dbReference type="PROSITE" id="PS51192"/>
    </source>
</evidence>
<sequence length="748" mass="79325">MGSTKVKKSKHAEAEPMQEPGKRKRKEVESAKKAAKVEKPAKQSKKKLEEDLAAAAALAAKKKKKAAESSDSESDSDSDSSSSDSSSSDSDSSSSDSDAEDAPAPATPSASKSDEANEDASPEDDPLRVSNFNISREVCARLETKGITSLYGIQAQTFQHVLDGKDIVARAKTGCGKTLAFVLPIVEAINREHPVPANGRRAQGRAPVVALLAPTRELAKQVHADFQHIGHAFKLTAICVYGGAPYGDQQRLLRAGCDIVIGTPGRMKDHLERKTLSFDKLRFRVLDEADEMLNMGFVEDIEMILNHAKDNEKLQTLLFSATLPKWVADISRRFLQPDHVTVDLVGDEKQKASAAVTHMLLNCQWSERTELVCDLIRAKVPGDGRVIVFCDTKRDCGELQEALQKELEKGAKALHGDVNQAQREVVLAGFRANKFQTLVATDVAARGLDISGVELVVQCEPPKEPETYIHRSGRTGRGGATGECVTLCTPRNEWAIPNIERKGGFKFQRIAPPQPAEMAAAAAKIVIAQVRAVAKGAAKMFMDAAKELLEGGAGEHDEGADPTEMLAAALAKLAGHGELRTRSLLTSHTGQTTLLFAAGGTTEIRTPTYVWNFLRQRLDESDLQIRRLTLCADSKGAVFDVPSELADKFTALSENQESGPTPIAITVCEELPELVVRPGGGGAGGGGRGGGFGGGRGGRGGFNGGRGGRGGFSPGGRGGRGGFSPGGRGRGGGGRFGGGGRGGGRGRG</sequence>
<feature type="domain" description="Helicase ATP-binding" evidence="10">
    <location>
        <begin position="158"/>
        <end position="341"/>
    </location>
</feature>
<proteinExistence type="inferred from homology"/>
<dbReference type="Proteomes" id="UP000001876">
    <property type="component" value="Unassembled WGS sequence"/>
</dbReference>
<keyword evidence="13" id="KW-1185">Reference proteome</keyword>
<evidence type="ECO:0000256" key="3">
    <source>
        <dbReference type="ARBA" id="ARBA00022741"/>
    </source>
</evidence>
<evidence type="ECO:0000256" key="7">
    <source>
        <dbReference type="ARBA" id="ARBA00022884"/>
    </source>
</evidence>
<dbReference type="SUPFAM" id="SSF54928">
    <property type="entry name" value="RNA-binding domain, RBD"/>
    <property type="match status" value="1"/>
</dbReference>
<accession>C1MQ70</accession>
<dbReference type="PANTHER" id="PTHR47963">
    <property type="entry name" value="DEAD-BOX ATP-DEPENDENT RNA HELICASE 47, MITOCHONDRIAL"/>
    <property type="match status" value="1"/>
</dbReference>
<organism evidence="13">
    <name type="scientific">Micromonas pusilla (strain CCMP1545)</name>
    <name type="common">Picoplanktonic green alga</name>
    <dbReference type="NCBI Taxonomy" id="564608"/>
    <lineage>
        <taxon>Eukaryota</taxon>
        <taxon>Viridiplantae</taxon>
        <taxon>Chlorophyta</taxon>
        <taxon>Mamiellophyceae</taxon>
        <taxon>Mamiellales</taxon>
        <taxon>Mamiellaceae</taxon>
        <taxon>Micromonas</taxon>
    </lineage>
</organism>
<dbReference type="GO" id="GO:0005524">
    <property type="term" value="F:ATP binding"/>
    <property type="evidence" value="ECO:0007669"/>
    <property type="project" value="UniProtKB-KW"/>
</dbReference>
<dbReference type="SUPFAM" id="SSF52540">
    <property type="entry name" value="P-loop containing nucleoside triphosphate hydrolases"/>
    <property type="match status" value="1"/>
</dbReference>
<dbReference type="InterPro" id="IPR035979">
    <property type="entry name" value="RBD_domain_sf"/>
</dbReference>
<dbReference type="InterPro" id="IPR012562">
    <property type="entry name" value="GUCT"/>
</dbReference>
<dbReference type="InterPro" id="IPR027417">
    <property type="entry name" value="P-loop_NTPase"/>
</dbReference>
<name>C1MQ70_MICPC</name>
<dbReference type="Gene3D" id="3.30.70.2280">
    <property type="match status" value="1"/>
</dbReference>
<evidence type="ECO:0000256" key="6">
    <source>
        <dbReference type="ARBA" id="ARBA00022840"/>
    </source>
</evidence>
<dbReference type="CDD" id="cd12937">
    <property type="entry name" value="GUCT_RH7_like"/>
    <property type="match status" value="1"/>
</dbReference>
<dbReference type="SMART" id="SM00490">
    <property type="entry name" value="HELICc"/>
    <property type="match status" value="1"/>
</dbReference>
<dbReference type="EC" id="3.6.4.13" evidence="2"/>
<reference evidence="12 13" key="1">
    <citation type="journal article" date="2009" name="Science">
        <title>Green evolution and dynamic adaptations revealed by genomes of the marine picoeukaryotes Micromonas.</title>
        <authorList>
            <person name="Worden A.Z."/>
            <person name="Lee J.H."/>
            <person name="Mock T."/>
            <person name="Rouze P."/>
            <person name="Simmons M.P."/>
            <person name="Aerts A.L."/>
            <person name="Allen A.E."/>
            <person name="Cuvelier M.L."/>
            <person name="Derelle E."/>
            <person name="Everett M.V."/>
            <person name="Foulon E."/>
            <person name="Grimwood J."/>
            <person name="Gundlach H."/>
            <person name="Henrissat B."/>
            <person name="Napoli C."/>
            <person name="McDonald S.M."/>
            <person name="Parker M.S."/>
            <person name="Rombauts S."/>
            <person name="Salamov A."/>
            <person name="Von Dassow P."/>
            <person name="Badger J.H."/>
            <person name="Coutinho P.M."/>
            <person name="Demir E."/>
            <person name="Dubchak I."/>
            <person name="Gentemann C."/>
            <person name="Eikrem W."/>
            <person name="Gready J.E."/>
            <person name="John U."/>
            <person name="Lanier W."/>
            <person name="Lindquist E.A."/>
            <person name="Lucas S."/>
            <person name="Mayer K.F."/>
            <person name="Moreau H."/>
            <person name="Not F."/>
            <person name="Otillar R."/>
            <person name="Panaud O."/>
            <person name="Pangilinan J."/>
            <person name="Paulsen I."/>
            <person name="Piegu B."/>
            <person name="Poliakov A."/>
            <person name="Robbens S."/>
            <person name="Schmutz J."/>
            <person name="Toulza E."/>
            <person name="Wyss T."/>
            <person name="Zelensky A."/>
            <person name="Zhou K."/>
            <person name="Armbrust E.V."/>
            <person name="Bhattacharya D."/>
            <person name="Goodenough U.W."/>
            <person name="Van de Peer Y."/>
            <person name="Grigoriev I.V."/>
        </authorList>
    </citation>
    <scope>NUCLEOTIDE SEQUENCE [LARGE SCALE GENOMIC DNA]</scope>
    <source>
        <strain evidence="12 13">CCMP1545</strain>
    </source>
</reference>
<dbReference type="Pfam" id="PF00270">
    <property type="entry name" value="DEAD"/>
    <property type="match status" value="1"/>
</dbReference>
<dbReference type="GO" id="GO:0003723">
    <property type="term" value="F:RNA binding"/>
    <property type="evidence" value="ECO:0007669"/>
    <property type="project" value="UniProtKB-KW"/>
</dbReference>
<dbReference type="PANTHER" id="PTHR47963:SF8">
    <property type="entry name" value="ATP-DEPENDENT RNA HELICASE DEAD"/>
    <property type="match status" value="1"/>
</dbReference>
<feature type="compositionally biased region" description="Low complexity" evidence="9">
    <location>
        <begin position="79"/>
        <end position="111"/>
    </location>
</feature>
<dbReference type="GO" id="GO:0016787">
    <property type="term" value="F:hydrolase activity"/>
    <property type="evidence" value="ECO:0007669"/>
    <property type="project" value="UniProtKB-KW"/>
</dbReference>
<dbReference type="Pfam" id="PF08152">
    <property type="entry name" value="GUCT"/>
    <property type="match status" value="1"/>
</dbReference>
<dbReference type="Pfam" id="PF00271">
    <property type="entry name" value="Helicase_C"/>
    <property type="match status" value="1"/>
</dbReference>
<dbReference type="OrthoDB" id="4255at2759"/>
<evidence type="ECO:0000259" key="11">
    <source>
        <dbReference type="PROSITE" id="PS51194"/>
    </source>
</evidence>
<dbReference type="AlphaFoldDB" id="C1MQ70"/>
<dbReference type="CDD" id="cd00268">
    <property type="entry name" value="DEADc"/>
    <property type="match status" value="1"/>
</dbReference>
<dbReference type="STRING" id="564608.C1MQ70"/>
<keyword evidence="7" id="KW-0694">RNA-binding</keyword>
<dbReference type="GeneID" id="9683144"/>
<dbReference type="InterPro" id="IPR001650">
    <property type="entry name" value="Helicase_C-like"/>
</dbReference>
<gene>
    <name evidence="12" type="ORF">MICPUCDRAFT_39273</name>
</gene>
<dbReference type="InterPro" id="IPR014001">
    <property type="entry name" value="Helicase_ATP-bd"/>
</dbReference>
<evidence type="ECO:0000256" key="1">
    <source>
        <dbReference type="ARBA" id="ARBA00006517"/>
    </source>
</evidence>
<evidence type="ECO:0000256" key="5">
    <source>
        <dbReference type="ARBA" id="ARBA00022806"/>
    </source>
</evidence>
<dbReference type="PROSITE" id="PS51194">
    <property type="entry name" value="HELICASE_CTER"/>
    <property type="match status" value="1"/>
</dbReference>
<evidence type="ECO:0000313" key="12">
    <source>
        <dbReference type="EMBL" id="EEH58027.1"/>
    </source>
</evidence>
<evidence type="ECO:0000313" key="13">
    <source>
        <dbReference type="Proteomes" id="UP000001876"/>
    </source>
</evidence>
<dbReference type="InterPro" id="IPR000629">
    <property type="entry name" value="RNA-helicase_DEAD-box_CS"/>
</dbReference>
<feature type="region of interest" description="Disordered" evidence="9">
    <location>
        <begin position="1"/>
        <end position="129"/>
    </location>
</feature>
<evidence type="ECO:0000256" key="2">
    <source>
        <dbReference type="ARBA" id="ARBA00012552"/>
    </source>
</evidence>
<dbReference type="CDD" id="cd18787">
    <property type="entry name" value="SF2_C_DEAD"/>
    <property type="match status" value="1"/>
</dbReference>
<feature type="domain" description="Helicase C-terminal" evidence="11">
    <location>
        <begin position="371"/>
        <end position="519"/>
    </location>
</feature>
<evidence type="ECO:0000256" key="4">
    <source>
        <dbReference type="ARBA" id="ARBA00022801"/>
    </source>
</evidence>
<dbReference type="Pfam" id="PF26142">
    <property type="entry name" value="DD_DDX21-DDX50"/>
    <property type="match status" value="1"/>
</dbReference>
<comment type="similarity">
    <text evidence="1">Belongs to the DEAD box helicase family. DDX21/DDX50 subfamily.</text>
</comment>
<dbReference type="RefSeq" id="XP_003058076.1">
    <property type="nucleotide sequence ID" value="XM_003058030.1"/>
</dbReference>
<evidence type="ECO:0000256" key="9">
    <source>
        <dbReference type="SAM" id="MobiDB-lite"/>
    </source>
</evidence>
<dbReference type="InterPro" id="IPR011545">
    <property type="entry name" value="DEAD/DEAH_box_helicase_dom"/>
</dbReference>
<dbReference type="eggNOG" id="KOG0331">
    <property type="taxonomic scope" value="Eukaryota"/>
</dbReference>
<dbReference type="SMART" id="SM00487">
    <property type="entry name" value="DEXDc"/>
    <property type="match status" value="1"/>
</dbReference>
<dbReference type="OMA" id="YSGFHGR"/>
<keyword evidence="6 8" id="KW-0067">ATP-binding</keyword>